<proteinExistence type="predicted"/>
<evidence type="ECO:0000313" key="4">
    <source>
        <dbReference type="Proteomes" id="UP000238982"/>
    </source>
</evidence>
<dbReference type="OrthoDB" id="9016971at2"/>
<evidence type="ECO:0000313" key="2">
    <source>
        <dbReference type="EMBL" id="PRF56600.1"/>
    </source>
</evidence>
<accession>A0A2S9MQY0</accession>
<reference evidence="1 3" key="1">
    <citation type="submission" date="2018-03" db="EMBL/GenBank/DDBJ databases">
        <authorList>
            <person name="Nguyen K."/>
            <person name="Fouts D."/>
            <person name="Sutton G."/>
        </authorList>
    </citation>
    <scope>NUCLEOTIDE SEQUENCE [LARGE SCALE GENOMIC DNA]</scope>
    <source>
        <strain evidence="1 3">AU14328</strain>
    </source>
</reference>
<name>A0A2S9MQY0_9BURK</name>
<gene>
    <name evidence="1" type="ORF">C6P99_16065</name>
    <name evidence="2" type="ORF">C6Q15_24560</name>
</gene>
<dbReference type="AlphaFoldDB" id="A0A2S9MQY0"/>
<reference evidence="2 4" key="2">
    <citation type="submission" date="2018-03" db="EMBL/GenBank/DDBJ databases">
        <authorList>
            <person name="Keele B.F."/>
        </authorList>
    </citation>
    <scope>NUCLEOTIDE SEQUENCE [LARGE SCALE GENOMIC DNA]</scope>
    <source>
        <strain evidence="2 4">AU19729</strain>
    </source>
</reference>
<dbReference type="EMBL" id="PVGH01000089">
    <property type="protein sequence ID" value="PRF56600.1"/>
    <property type="molecule type" value="Genomic_DNA"/>
</dbReference>
<evidence type="ECO:0000313" key="3">
    <source>
        <dbReference type="Proteomes" id="UP000237811"/>
    </source>
</evidence>
<dbReference type="Proteomes" id="UP000238982">
    <property type="component" value="Unassembled WGS sequence"/>
</dbReference>
<evidence type="ECO:0008006" key="5">
    <source>
        <dbReference type="Google" id="ProtNLM"/>
    </source>
</evidence>
<dbReference type="EMBL" id="PVFR01000050">
    <property type="protein sequence ID" value="PRE47073.1"/>
    <property type="molecule type" value="Genomic_DNA"/>
</dbReference>
<organism evidence="2 4">
    <name type="scientific">Burkholderia multivorans</name>
    <dbReference type="NCBI Taxonomy" id="87883"/>
    <lineage>
        <taxon>Bacteria</taxon>
        <taxon>Pseudomonadati</taxon>
        <taxon>Pseudomonadota</taxon>
        <taxon>Betaproteobacteria</taxon>
        <taxon>Burkholderiales</taxon>
        <taxon>Burkholderiaceae</taxon>
        <taxon>Burkholderia</taxon>
        <taxon>Burkholderia cepacia complex</taxon>
    </lineage>
</organism>
<sequence length="63" mass="7125">MSEVVAEAEWKQESPYGWSHASGWTIGRYVVSGVSRFMLWQGRDHRGNFDSLEAAQAHQKQSG</sequence>
<protein>
    <recommendedName>
        <fullName evidence="5">Bacteriophage protein</fullName>
    </recommendedName>
</protein>
<dbReference type="Proteomes" id="UP000237811">
    <property type="component" value="Unassembled WGS sequence"/>
</dbReference>
<evidence type="ECO:0000313" key="1">
    <source>
        <dbReference type="EMBL" id="PRE47073.1"/>
    </source>
</evidence>
<comment type="caution">
    <text evidence="2">The sequence shown here is derived from an EMBL/GenBank/DDBJ whole genome shotgun (WGS) entry which is preliminary data.</text>
</comment>